<dbReference type="EMBL" id="GU071098">
    <property type="protein sequence ID" value="ADO98082.1"/>
    <property type="molecule type" value="Genomic_DNA"/>
</dbReference>
<dbReference type="Proteomes" id="UP000006527">
    <property type="component" value="Segment"/>
</dbReference>
<dbReference type="GeneID" id="10328585"/>
<feature type="compositionally biased region" description="Polar residues" evidence="2">
    <location>
        <begin position="952"/>
        <end position="961"/>
    </location>
</feature>
<accession>E3SKT4</accession>
<feature type="compositionally biased region" description="Gly residues" evidence="2">
    <location>
        <begin position="993"/>
        <end position="1008"/>
    </location>
</feature>
<evidence type="ECO:0000256" key="1">
    <source>
        <dbReference type="ARBA" id="ARBA00022729"/>
    </source>
</evidence>
<dbReference type="OrthoDB" id="19786at10239"/>
<evidence type="ECO:0000256" key="2">
    <source>
        <dbReference type="SAM" id="MobiDB-lite"/>
    </source>
</evidence>
<dbReference type="Gene3D" id="2.40.50.260">
    <property type="entry name" value="Nucleic acid-binding protein domain"/>
    <property type="match status" value="1"/>
</dbReference>
<name>E3SKT4_9CAUD</name>
<feature type="domain" description="SbsA Ig-like" evidence="3">
    <location>
        <begin position="619"/>
        <end position="731"/>
    </location>
</feature>
<keyword evidence="1" id="KW-0732">Signal</keyword>
<dbReference type="SUPFAM" id="SSF69255">
    <property type="entry name" value="gp5 N-terminal domain-like"/>
    <property type="match status" value="1"/>
</dbReference>
<feature type="compositionally biased region" description="Low complexity" evidence="2">
    <location>
        <begin position="962"/>
        <end position="982"/>
    </location>
</feature>
<feature type="compositionally biased region" description="Low complexity" evidence="2">
    <location>
        <begin position="919"/>
        <end position="951"/>
    </location>
</feature>
<evidence type="ECO:0000313" key="4">
    <source>
        <dbReference type="EMBL" id="ADO98082.1"/>
    </source>
</evidence>
<dbReference type="InterPro" id="IPR032812">
    <property type="entry name" value="SbsA_Ig"/>
</dbReference>
<proteinExistence type="predicted"/>
<sequence>MLDSSLLQTNFVGRDGFVWWIGRVADPAVWKNESTDNKKGWAFRCKVRIIGYHPFDESVMPEDDLPWAHVMVDPNSGAGMACVGDKSRMLGGETVFGFFLDGEEAQQPVVFGALARNINPKLGPQNSDSSIFDSDNVGAENNAFGVMSGRRAGVEGMTTLPNDENKPIGGDSSPTGKNQLETNAENKVGEEKKNSPGELENGNEGISNDRKSEVAFSNTQLGPHTMDNGCEQGPLSDIAHTIGSFLTTVNSLTEFAGAYIDTANNLIQDVQKLVRKAAKLVSAAVKKIVNLIRDKVVKLVTKVFRNLQALIIPEPQKSPVVKALQKILDILFCLFNIDFLGMLLDMFKDMIGKALNPSVCAVEQFIANILADIYDKILRALKPLLDGLDWLTGALGSIGGLLSKVSSYANMILGFFACAKLKCKDYEDWTQGKGVFDKPDLEWGNVLDNVGFLQKFDNFVGAADTTGDGVYDARAKFSLLSMIGMGAPDFFDCTQKTQNPQTQDELGDSVPPGFTWSECIPPKVEVHGDGTKTAVLMPIVSSVDGSILTLEILEPGLNYTLAPKISIIDKTRHGGGAHAEAIIDDNGSIVDVYMLAPGEGYCPSTNVVPPKYPVTEDFDDENPFITFTTPSDDAVGVQTSTSLSITFNEAIIRGYGDVTITESATGVVHERINVKDSRISFLSDRIIKVDPKNNLRFNTEYYISMSEGSFLDLYDNQFAGMARTDTYNFTTRGVSGIGSEAVGIVTNLVPYRPGIGYTSGDKGRVGDCSFDLVVTPAGSIAGINNIRCQDKHKKIPRVTIDTKTGIGAKLYPIMSYSPDYVSDIGERPSRDGGVVGGGIEPTDESGRGGTLFVKVIDCVYSQRTVQVGWVNGNPYYGDFHVHPETGRKMVGPTHVSSPHATIYNTKEESLGQPVQISYTPPSQTTDTSTPTVSTTDTTTTTEQTDAPANTTDISTPSINTNTPQQTTQQDTQPPEQTGGTTPPSTPPPSSPPSGGGGSGGSGGYGGGY</sequence>
<organism evidence="4 5">
    <name type="scientific">Synechococcus phage S-SSM7</name>
    <dbReference type="NCBI Taxonomy" id="445686"/>
    <lineage>
        <taxon>Viruses</taxon>
        <taxon>Duplodnaviria</taxon>
        <taxon>Heunggongvirae</taxon>
        <taxon>Uroviricota</taxon>
        <taxon>Caudoviricetes</taxon>
        <taxon>Pantevenvirales</taxon>
        <taxon>Kyanoviridae</taxon>
        <taxon>Lipsvirus</taxon>
        <taxon>Lipsvirus ssm7</taxon>
    </lineage>
</organism>
<feature type="region of interest" description="Disordered" evidence="2">
    <location>
        <begin position="903"/>
        <end position="1008"/>
    </location>
</feature>
<dbReference type="RefSeq" id="YP_004324069.1">
    <property type="nucleotide sequence ID" value="NC_015287.1"/>
</dbReference>
<keyword evidence="5" id="KW-1185">Reference proteome</keyword>
<protein>
    <submittedName>
        <fullName evidence="4">Baseplate hub + tail lysozyme</fullName>
    </submittedName>
</protein>
<feature type="compositionally biased region" description="Polar residues" evidence="2">
    <location>
        <begin position="172"/>
        <end position="185"/>
    </location>
</feature>
<reference evidence="4 5" key="1">
    <citation type="journal article" date="2010" name="Environ. Microbiol.">
        <title>Genomic analysis of oceanic cyanobacterial myoviruses compared with T4-like myoviruses from diverse hosts and environments.</title>
        <authorList>
            <person name="Sullivan M.B."/>
            <person name="Huang K.H."/>
            <person name="Ignacio-Espinoza J.C."/>
            <person name="Berlin A.M."/>
            <person name="Kelly L."/>
            <person name="Weigele P.R."/>
            <person name="DeFrancesco A.S."/>
            <person name="Kern S.E."/>
            <person name="Thompson L.R."/>
            <person name="Young S."/>
            <person name="Yandava C."/>
            <person name="Fu R."/>
            <person name="Krastins B."/>
            <person name="Chase M."/>
            <person name="Sarracino D."/>
            <person name="Osburne M.S."/>
            <person name="Henn M.R."/>
            <person name="Chisholm S.W."/>
        </authorList>
    </citation>
    <scope>NUCLEOTIDE SEQUENCE [LARGE SCALE GENOMIC DNA]</scope>
    <source>
        <strain evidence="4">8109-3</strain>
    </source>
</reference>
<dbReference type="Pfam" id="PF13205">
    <property type="entry name" value="Big_5"/>
    <property type="match status" value="1"/>
</dbReference>
<evidence type="ECO:0000259" key="3">
    <source>
        <dbReference type="Pfam" id="PF13205"/>
    </source>
</evidence>
<feature type="region of interest" description="Disordered" evidence="2">
    <location>
        <begin position="154"/>
        <end position="210"/>
    </location>
</feature>
<evidence type="ECO:0000313" key="5">
    <source>
        <dbReference type="Proteomes" id="UP000006527"/>
    </source>
</evidence>
<dbReference type="KEGG" id="vg:10328585"/>
<gene>
    <name evidence="4" type="primary">gp5</name>
    <name evidence="4" type="ORF">SSSM7_016</name>
</gene>